<gene>
    <name evidence="1" type="ORF">DET59_104138</name>
</gene>
<evidence type="ECO:0000313" key="2">
    <source>
        <dbReference type="Proteomes" id="UP000252118"/>
    </source>
</evidence>
<proteinExistence type="predicted"/>
<dbReference type="AlphaFoldDB" id="A0A366ESP6"/>
<dbReference type="RefSeq" id="WP_113968974.1">
    <property type="nucleotide sequence ID" value="NZ_QNRJ01000004.1"/>
</dbReference>
<evidence type="ECO:0000313" key="1">
    <source>
        <dbReference type="EMBL" id="RBP05421.1"/>
    </source>
</evidence>
<organism evidence="1 2">
    <name type="scientific">Rossellomorea aquimaris</name>
    <dbReference type="NCBI Taxonomy" id="189382"/>
    <lineage>
        <taxon>Bacteria</taxon>
        <taxon>Bacillati</taxon>
        <taxon>Bacillota</taxon>
        <taxon>Bacilli</taxon>
        <taxon>Bacillales</taxon>
        <taxon>Bacillaceae</taxon>
        <taxon>Rossellomorea</taxon>
    </lineage>
</organism>
<accession>A0A366ESP6</accession>
<dbReference type="Pfam" id="PF09986">
    <property type="entry name" value="DUF2225"/>
    <property type="match status" value="1"/>
</dbReference>
<evidence type="ECO:0008006" key="3">
    <source>
        <dbReference type="Google" id="ProtNLM"/>
    </source>
</evidence>
<comment type="caution">
    <text evidence="1">The sequence shown here is derived from an EMBL/GenBank/DDBJ whole genome shotgun (WGS) entry which is preliminary data.</text>
</comment>
<dbReference type="InterPro" id="IPR018708">
    <property type="entry name" value="DUF2225"/>
</dbReference>
<dbReference type="EMBL" id="QNRJ01000004">
    <property type="protein sequence ID" value="RBP05421.1"/>
    <property type="molecule type" value="Genomic_DNA"/>
</dbReference>
<dbReference type="Proteomes" id="UP000252118">
    <property type="component" value="Unassembled WGS sequence"/>
</dbReference>
<dbReference type="OrthoDB" id="9780343at2"/>
<reference evidence="1 2" key="1">
    <citation type="submission" date="2018-06" db="EMBL/GenBank/DDBJ databases">
        <title>Freshwater and sediment microbial communities from various areas in North America, analyzing microbe dynamics in response to fracking.</title>
        <authorList>
            <person name="Lamendella R."/>
        </authorList>
    </citation>
    <scope>NUCLEOTIDE SEQUENCE [LARGE SCALE GENOMIC DNA]</scope>
    <source>
        <strain evidence="1 2">97B</strain>
    </source>
</reference>
<protein>
    <recommendedName>
        <fullName evidence="3">DUF2225 domain-containing protein</fullName>
    </recommendedName>
</protein>
<sequence length="232" mass="27119">MTVVTPFYDKKTQCLSCKHSYSTTRIRSRFVKVAGYDSDFCPLYESMDINPLLYNVSVCPKCGFSYTDDFTTYIPPVLKAELEKKISLHWQPQDYGKQRSYEDGINTYKLAAYCALIKKEKKVTIAGLYLRTAWLYRKTQEKEQERRFINLATHEYIDAYLTEGVSGSLMSETKLLYIIAELLRRQDKIEESVVYLSKVISNQHLSTEPKIVEMARESWYEIRELSKETKSI</sequence>
<name>A0A366ESP6_9BACI</name>